<keyword evidence="4 6" id="KW-0501">Molybdenum cofactor biosynthesis</keyword>
<comment type="function">
    <text evidence="1 6">Catalyzes the insertion of molybdate into adenylated molybdopterin with the concomitant release of AMP.</text>
</comment>
<dbReference type="Gene3D" id="3.90.105.10">
    <property type="entry name" value="Molybdopterin biosynthesis moea protein, domain 2"/>
    <property type="match status" value="1"/>
</dbReference>
<evidence type="ECO:0000313" key="9">
    <source>
        <dbReference type="Proteomes" id="UP000190961"/>
    </source>
</evidence>
<comment type="catalytic activity">
    <reaction evidence="5">
        <text>adenylyl-molybdopterin + molybdate = Mo-molybdopterin + AMP + H(+)</text>
        <dbReference type="Rhea" id="RHEA:35047"/>
        <dbReference type="ChEBI" id="CHEBI:15378"/>
        <dbReference type="ChEBI" id="CHEBI:36264"/>
        <dbReference type="ChEBI" id="CHEBI:62727"/>
        <dbReference type="ChEBI" id="CHEBI:71302"/>
        <dbReference type="ChEBI" id="CHEBI:456215"/>
        <dbReference type="EC" id="2.10.1.1"/>
    </reaction>
</comment>
<evidence type="ECO:0000256" key="6">
    <source>
        <dbReference type="RuleBase" id="RU365090"/>
    </source>
</evidence>
<dbReference type="SUPFAM" id="SSF63882">
    <property type="entry name" value="MoeA N-terminal region -like"/>
    <property type="match status" value="1"/>
</dbReference>
<dbReference type="InterPro" id="IPR038987">
    <property type="entry name" value="MoeA-like"/>
</dbReference>
<dbReference type="InterPro" id="IPR005111">
    <property type="entry name" value="MoeA_C_domain_IV"/>
</dbReference>
<dbReference type="InterPro" id="IPR005110">
    <property type="entry name" value="MoeA_linker/N"/>
</dbReference>
<comment type="similarity">
    <text evidence="3 6">Belongs to the MoeA family.</text>
</comment>
<dbReference type="Proteomes" id="UP000190961">
    <property type="component" value="Unassembled WGS sequence"/>
</dbReference>
<evidence type="ECO:0000256" key="5">
    <source>
        <dbReference type="ARBA" id="ARBA00047317"/>
    </source>
</evidence>
<dbReference type="GO" id="GO:0005829">
    <property type="term" value="C:cytosol"/>
    <property type="evidence" value="ECO:0007669"/>
    <property type="project" value="TreeGrafter"/>
</dbReference>
<sequence length="397" mass="44481">MVDVKEATDIVLSNLFKPSVTRVDLNDAYGRILGEAIKADRDFPPFNRVAMDGIAIWYDEWKSGRREFYVEETQSAGQPQKSLRDVQNCMEVMTGAILPEGTDTVIRYEDISIQGNNATILIDKIEEGQHIHTQGQDAKRNDVLLTPGIILSPAEIALLASVGVSDVPVFAFPRAAIISSGDELVEITEIPESHQIRKSNTYAIDAAMKAIGWEGTEYHIYDQKDFVIESLKVIAENHDVLIVSGGVSKGKFDFIPEALESIQVKKLFHHVSQRPGKPFWFGVSKKGKVVFALPGNPVSTYMCFYRYVMPWVLKSLHVEYQQQHAILAKDFKFDPKLTYFLQVTVKNENGKLMAYPDAGGGSGDFANLKKVTGFLELSLDKNQFEAGEVYPYFPFRN</sequence>
<dbReference type="Gene3D" id="2.40.340.10">
    <property type="entry name" value="MoeA, C-terminal, domain IV"/>
    <property type="match status" value="1"/>
</dbReference>
<evidence type="ECO:0000256" key="4">
    <source>
        <dbReference type="ARBA" id="ARBA00023150"/>
    </source>
</evidence>
<dbReference type="SMART" id="SM00852">
    <property type="entry name" value="MoCF_biosynth"/>
    <property type="match status" value="1"/>
</dbReference>
<dbReference type="PROSITE" id="PS01079">
    <property type="entry name" value="MOCF_BIOSYNTHESIS_2"/>
    <property type="match status" value="1"/>
</dbReference>
<dbReference type="InterPro" id="IPR036135">
    <property type="entry name" value="MoeA_linker/N_sf"/>
</dbReference>
<dbReference type="Gene3D" id="3.40.980.10">
    <property type="entry name" value="MoaB/Mog-like domain"/>
    <property type="match status" value="1"/>
</dbReference>
<comment type="cofactor">
    <cofactor evidence="6">
        <name>Mg(2+)</name>
        <dbReference type="ChEBI" id="CHEBI:18420"/>
    </cofactor>
</comment>
<evidence type="ECO:0000259" key="7">
    <source>
        <dbReference type="SMART" id="SM00852"/>
    </source>
</evidence>
<comment type="pathway">
    <text evidence="2 6">Cofactor biosynthesis; molybdopterin biosynthesis.</text>
</comment>
<evidence type="ECO:0000256" key="1">
    <source>
        <dbReference type="ARBA" id="ARBA00002901"/>
    </source>
</evidence>
<dbReference type="CDD" id="cd00887">
    <property type="entry name" value="MoeA"/>
    <property type="match status" value="1"/>
</dbReference>
<dbReference type="STRING" id="688867.SAMN05660236_0427"/>
<dbReference type="InterPro" id="IPR036425">
    <property type="entry name" value="MoaB/Mog-like_dom_sf"/>
</dbReference>
<dbReference type="GO" id="GO:0061599">
    <property type="term" value="F:molybdopterin molybdotransferase activity"/>
    <property type="evidence" value="ECO:0007669"/>
    <property type="project" value="UniProtKB-UniRule"/>
</dbReference>
<dbReference type="Pfam" id="PF00994">
    <property type="entry name" value="MoCF_biosynth"/>
    <property type="match status" value="1"/>
</dbReference>
<keyword evidence="6" id="KW-0500">Molybdenum</keyword>
<dbReference type="InterPro" id="IPR001453">
    <property type="entry name" value="MoaB/Mog_dom"/>
</dbReference>
<proteinExistence type="inferred from homology"/>
<keyword evidence="6" id="KW-0479">Metal-binding</keyword>
<gene>
    <name evidence="8" type="ORF">SAMN05660236_0427</name>
</gene>
<keyword evidence="9" id="KW-1185">Reference proteome</keyword>
<dbReference type="PANTHER" id="PTHR10192:SF5">
    <property type="entry name" value="GEPHYRIN"/>
    <property type="match status" value="1"/>
</dbReference>
<dbReference type="Gene3D" id="2.170.190.11">
    <property type="entry name" value="Molybdopterin biosynthesis moea protein, domain 3"/>
    <property type="match status" value="1"/>
</dbReference>
<dbReference type="PANTHER" id="PTHR10192">
    <property type="entry name" value="MOLYBDOPTERIN BIOSYNTHESIS PROTEIN"/>
    <property type="match status" value="1"/>
</dbReference>
<dbReference type="Pfam" id="PF03453">
    <property type="entry name" value="MoeA_N"/>
    <property type="match status" value="1"/>
</dbReference>
<dbReference type="InterPro" id="IPR008284">
    <property type="entry name" value="MoCF_biosynth_CS"/>
</dbReference>
<dbReference type="SUPFAM" id="SSF53218">
    <property type="entry name" value="Molybdenum cofactor biosynthesis proteins"/>
    <property type="match status" value="1"/>
</dbReference>
<evidence type="ECO:0000256" key="2">
    <source>
        <dbReference type="ARBA" id="ARBA00005046"/>
    </source>
</evidence>
<dbReference type="SUPFAM" id="SSF63867">
    <property type="entry name" value="MoeA C-terminal domain-like"/>
    <property type="match status" value="1"/>
</dbReference>
<feature type="domain" description="MoaB/Mog" evidence="7">
    <location>
        <begin position="176"/>
        <end position="314"/>
    </location>
</feature>
<dbReference type="NCBIfam" id="TIGR00177">
    <property type="entry name" value="molyb_syn"/>
    <property type="match status" value="1"/>
</dbReference>
<keyword evidence="6 8" id="KW-0808">Transferase</keyword>
<protein>
    <recommendedName>
        <fullName evidence="6">Molybdopterin molybdenumtransferase</fullName>
        <ecNumber evidence="6">2.10.1.1</ecNumber>
    </recommendedName>
</protein>
<dbReference type="OrthoDB" id="9804758at2"/>
<dbReference type="GO" id="GO:0046872">
    <property type="term" value="F:metal ion binding"/>
    <property type="evidence" value="ECO:0007669"/>
    <property type="project" value="UniProtKB-UniRule"/>
</dbReference>
<name>A0A1T5IUH4_9BACT</name>
<dbReference type="EC" id="2.10.1.1" evidence="6"/>
<dbReference type="RefSeq" id="WP_079685051.1">
    <property type="nucleotide sequence ID" value="NZ_FUZU01000001.1"/>
</dbReference>
<dbReference type="AlphaFoldDB" id="A0A1T5IUH4"/>
<dbReference type="Pfam" id="PF03454">
    <property type="entry name" value="MoeA_C"/>
    <property type="match status" value="1"/>
</dbReference>
<dbReference type="InterPro" id="IPR036688">
    <property type="entry name" value="MoeA_C_domain_IV_sf"/>
</dbReference>
<dbReference type="EMBL" id="FUZU01000001">
    <property type="protein sequence ID" value="SKC42829.1"/>
    <property type="molecule type" value="Genomic_DNA"/>
</dbReference>
<accession>A0A1T5IUH4</accession>
<reference evidence="8 9" key="1">
    <citation type="submission" date="2017-02" db="EMBL/GenBank/DDBJ databases">
        <authorList>
            <person name="Peterson S.W."/>
        </authorList>
    </citation>
    <scope>NUCLEOTIDE SEQUENCE [LARGE SCALE GENOMIC DNA]</scope>
    <source>
        <strain evidence="8 9">DSM 25262</strain>
    </source>
</reference>
<dbReference type="UniPathway" id="UPA00344"/>
<keyword evidence="6" id="KW-0460">Magnesium</keyword>
<dbReference type="GO" id="GO:0006777">
    <property type="term" value="P:Mo-molybdopterin cofactor biosynthetic process"/>
    <property type="evidence" value="ECO:0007669"/>
    <property type="project" value="UniProtKB-UniRule"/>
</dbReference>
<evidence type="ECO:0000256" key="3">
    <source>
        <dbReference type="ARBA" id="ARBA00010763"/>
    </source>
</evidence>
<evidence type="ECO:0000313" key="8">
    <source>
        <dbReference type="EMBL" id="SKC42829.1"/>
    </source>
</evidence>
<organism evidence="8 9">
    <name type="scientific">Ohtaekwangia koreensis</name>
    <dbReference type="NCBI Taxonomy" id="688867"/>
    <lineage>
        <taxon>Bacteria</taxon>
        <taxon>Pseudomonadati</taxon>
        <taxon>Bacteroidota</taxon>
        <taxon>Cytophagia</taxon>
        <taxon>Cytophagales</taxon>
        <taxon>Fulvivirgaceae</taxon>
        <taxon>Ohtaekwangia</taxon>
    </lineage>
</organism>